<keyword evidence="1" id="KW-0677">Repeat</keyword>
<dbReference type="PANTHER" id="PTHR10039:SF14">
    <property type="entry name" value="NACHT DOMAIN-CONTAINING PROTEIN"/>
    <property type="match status" value="1"/>
</dbReference>
<dbReference type="InterPro" id="IPR027417">
    <property type="entry name" value="P-loop_NTPase"/>
</dbReference>
<feature type="domain" description="Nephrocystin 3-like N-terminal" evidence="2">
    <location>
        <begin position="80"/>
        <end position="239"/>
    </location>
</feature>
<gene>
    <name evidence="3" type="ORF">HYPSUDRAFT_206745</name>
</gene>
<dbReference type="EMBL" id="KN817614">
    <property type="protein sequence ID" value="KJA16845.1"/>
    <property type="molecule type" value="Genomic_DNA"/>
</dbReference>
<dbReference type="OrthoDB" id="5967843at2759"/>
<sequence>MQQTGGISQTAPPSSNFFIQGGRLVQDGQVLDAHNCYDTDDGFTHLLAHVAPTAYTFQQEGDAPKCYPNTRNAVLNAMIHWVTAATTGLQWILWLNGAAGAGKSAIARSVVGLCLERQFVVARFFFFRTDPTRNGVKPVVATLAYELIQSIPALDSIITPKIRSNPLVFNESLETQFQLLIFEPLRQLQRESPFEKPIVFLIDGVDECTGDNNQVTLIRTIAQFVAANLIPLVVIFSSRAELHLQMTFNSPKIDSILRRVPLDDDYRAASDIQLFLNESFGEIKITHPFRSMIGAEWPSPSLVKEITDKSSGQFIYASVVIQFVSSPRLHPVQQLEIVRGLRPAGELTPFAQLDSLYRHIFSQVHDIARVTAILAISRTTT</sequence>
<dbReference type="AlphaFoldDB" id="A0A0D2P915"/>
<dbReference type="PANTHER" id="PTHR10039">
    <property type="entry name" value="AMELOGENIN"/>
    <property type="match status" value="1"/>
</dbReference>
<protein>
    <recommendedName>
        <fullName evidence="2">Nephrocystin 3-like N-terminal domain-containing protein</fullName>
    </recommendedName>
</protein>
<organism evidence="3 4">
    <name type="scientific">Hypholoma sublateritium (strain FD-334 SS-4)</name>
    <dbReference type="NCBI Taxonomy" id="945553"/>
    <lineage>
        <taxon>Eukaryota</taxon>
        <taxon>Fungi</taxon>
        <taxon>Dikarya</taxon>
        <taxon>Basidiomycota</taxon>
        <taxon>Agaricomycotina</taxon>
        <taxon>Agaricomycetes</taxon>
        <taxon>Agaricomycetidae</taxon>
        <taxon>Agaricales</taxon>
        <taxon>Agaricineae</taxon>
        <taxon>Strophariaceae</taxon>
        <taxon>Hypholoma</taxon>
    </lineage>
</organism>
<dbReference type="Proteomes" id="UP000054270">
    <property type="component" value="Unassembled WGS sequence"/>
</dbReference>
<evidence type="ECO:0000256" key="1">
    <source>
        <dbReference type="ARBA" id="ARBA00022737"/>
    </source>
</evidence>
<evidence type="ECO:0000259" key="2">
    <source>
        <dbReference type="Pfam" id="PF24883"/>
    </source>
</evidence>
<dbReference type="STRING" id="945553.A0A0D2P915"/>
<evidence type="ECO:0000313" key="3">
    <source>
        <dbReference type="EMBL" id="KJA16845.1"/>
    </source>
</evidence>
<keyword evidence="4" id="KW-1185">Reference proteome</keyword>
<evidence type="ECO:0000313" key="4">
    <source>
        <dbReference type="Proteomes" id="UP000054270"/>
    </source>
</evidence>
<dbReference type="Gene3D" id="3.40.50.300">
    <property type="entry name" value="P-loop containing nucleotide triphosphate hydrolases"/>
    <property type="match status" value="1"/>
</dbReference>
<name>A0A0D2P915_HYPSF</name>
<accession>A0A0D2P915</accession>
<proteinExistence type="predicted"/>
<dbReference type="SUPFAM" id="SSF52540">
    <property type="entry name" value="P-loop containing nucleoside triphosphate hydrolases"/>
    <property type="match status" value="1"/>
</dbReference>
<dbReference type="InterPro" id="IPR056884">
    <property type="entry name" value="NPHP3-like_N"/>
</dbReference>
<reference evidence="4" key="1">
    <citation type="submission" date="2014-04" db="EMBL/GenBank/DDBJ databases">
        <title>Evolutionary Origins and Diversification of the Mycorrhizal Mutualists.</title>
        <authorList>
            <consortium name="DOE Joint Genome Institute"/>
            <consortium name="Mycorrhizal Genomics Consortium"/>
            <person name="Kohler A."/>
            <person name="Kuo A."/>
            <person name="Nagy L.G."/>
            <person name="Floudas D."/>
            <person name="Copeland A."/>
            <person name="Barry K.W."/>
            <person name="Cichocki N."/>
            <person name="Veneault-Fourrey C."/>
            <person name="LaButti K."/>
            <person name="Lindquist E.A."/>
            <person name="Lipzen A."/>
            <person name="Lundell T."/>
            <person name="Morin E."/>
            <person name="Murat C."/>
            <person name="Riley R."/>
            <person name="Ohm R."/>
            <person name="Sun H."/>
            <person name="Tunlid A."/>
            <person name="Henrissat B."/>
            <person name="Grigoriev I.V."/>
            <person name="Hibbett D.S."/>
            <person name="Martin F."/>
        </authorList>
    </citation>
    <scope>NUCLEOTIDE SEQUENCE [LARGE SCALE GENOMIC DNA]</scope>
    <source>
        <strain evidence="4">FD-334 SS-4</strain>
    </source>
</reference>
<dbReference type="OMA" id="CEIVEMI"/>
<dbReference type="Pfam" id="PF24883">
    <property type="entry name" value="NPHP3_N"/>
    <property type="match status" value="1"/>
</dbReference>